<feature type="signal peptide" evidence="1">
    <location>
        <begin position="1"/>
        <end position="25"/>
    </location>
</feature>
<gene>
    <name evidence="2" type="ORF">AB1Y20_003965</name>
</gene>
<comment type="caution">
    <text evidence="2">The sequence shown here is derived from an EMBL/GenBank/DDBJ whole genome shotgun (WGS) entry which is preliminary data.</text>
</comment>
<feature type="chain" id="PRO_5044217554" evidence="1">
    <location>
        <begin position="26"/>
        <end position="171"/>
    </location>
</feature>
<dbReference type="EMBL" id="JBGBPQ010000012">
    <property type="protein sequence ID" value="KAL1514883.1"/>
    <property type="molecule type" value="Genomic_DNA"/>
</dbReference>
<proteinExistence type="predicted"/>
<organism evidence="2 3">
    <name type="scientific">Prymnesium parvum</name>
    <name type="common">Toxic golden alga</name>
    <dbReference type="NCBI Taxonomy" id="97485"/>
    <lineage>
        <taxon>Eukaryota</taxon>
        <taxon>Haptista</taxon>
        <taxon>Haptophyta</taxon>
        <taxon>Prymnesiophyceae</taxon>
        <taxon>Prymnesiales</taxon>
        <taxon>Prymnesiaceae</taxon>
        <taxon>Prymnesium</taxon>
    </lineage>
</organism>
<evidence type="ECO:0000256" key="1">
    <source>
        <dbReference type="SAM" id="SignalP"/>
    </source>
</evidence>
<name>A0AB34J5A8_PRYPA</name>
<keyword evidence="3" id="KW-1185">Reference proteome</keyword>
<protein>
    <submittedName>
        <fullName evidence="2">Uncharacterized protein</fullName>
    </submittedName>
</protein>
<dbReference type="SUPFAM" id="SSF51197">
    <property type="entry name" value="Clavaminate synthase-like"/>
    <property type="match status" value="1"/>
</dbReference>
<dbReference type="AlphaFoldDB" id="A0AB34J5A8"/>
<reference evidence="2 3" key="1">
    <citation type="journal article" date="2024" name="Science">
        <title>Giant polyketide synthase enzymes in the biosynthesis of giant marine polyether toxins.</title>
        <authorList>
            <person name="Fallon T.R."/>
            <person name="Shende V.V."/>
            <person name="Wierzbicki I.H."/>
            <person name="Pendleton A.L."/>
            <person name="Watervoot N.F."/>
            <person name="Auber R.P."/>
            <person name="Gonzalez D.J."/>
            <person name="Wisecaver J.H."/>
            <person name="Moore B.S."/>
        </authorList>
    </citation>
    <scope>NUCLEOTIDE SEQUENCE [LARGE SCALE GENOMIC DNA]</scope>
    <source>
        <strain evidence="2 3">12B1</strain>
    </source>
</reference>
<dbReference type="Proteomes" id="UP001515480">
    <property type="component" value="Unassembled WGS sequence"/>
</dbReference>
<sequence length="171" mass="18325">MKPAGAWRPPRRALLPLQLLTMADLETPSGGAALLPALQCDGLAPLRAPPPLAPAISRCLAVCRDFFALPAAEKARHGAGPGPGQQHGYMSMLDDGGSACLELKLCHDVAFEWPPRLQRGARDAPRVRRGAARRRRRACEPRGGVALGGARVVLHPRRVLKEQVSTKNDAN</sequence>
<keyword evidence="1" id="KW-0732">Signal</keyword>
<evidence type="ECO:0000313" key="2">
    <source>
        <dbReference type="EMBL" id="KAL1514883.1"/>
    </source>
</evidence>
<accession>A0AB34J5A8</accession>
<evidence type="ECO:0000313" key="3">
    <source>
        <dbReference type="Proteomes" id="UP001515480"/>
    </source>
</evidence>